<evidence type="ECO:0000313" key="3">
    <source>
        <dbReference type="EMBL" id="QSX16207.1"/>
    </source>
</evidence>
<dbReference type="EMBL" id="CP041334">
    <property type="protein sequence ID" value="QKY72744.1"/>
    <property type="molecule type" value="Genomic_DNA"/>
</dbReference>
<reference evidence="2 5" key="1">
    <citation type="submission" date="2019-06" db="EMBL/GenBank/DDBJ databases">
        <title>Complete genome sequence of Haemophilus parasuis HPS412.</title>
        <authorList>
            <person name="Yang S."/>
            <person name="Huang C."/>
        </authorList>
    </citation>
    <scope>NUCLEOTIDE SEQUENCE [LARGE SCALE GENOMIC DNA]</scope>
    <source>
        <strain evidence="2 5">HPS412</strain>
    </source>
</reference>
<dbReference type="Proteomes" id="UP000662736">
    <property type="component" value="Chromosome"/>
</dbReference>
<feature type="transmembrane region" description="Helical" evidence="1">
    <location>
        <begin position="59"/>
        <end position="78"/>
    </location>
</feature>
<dbReference type="Proteomes" id="UP000509790">
    <property type="component" value="Chromosome"/>
</dbReference>
<feature type="transmembrane region" description="Helical" evidence="1">
    <location>
        <begin position="99"/>
        <end position="118"/>
    </location>
</feature>
<keyword evidence="1" id="KW-1133">Transmembrane helix</keyword>
<evidence type="ECO:0000313" key="6">
    <source>
        <dbReference type="Proteomes" id="UP001222296"/>
    </source>
</evidence>
<protein>
    <submittedName>
        <fullName evidence="4">TIGR03745 family integrating conjugative element membrane protein</fullName>
    </submittedName>
</protein>
<keyword evidence="1" id="KW-0812">Transmembrane</keyword>
<sequence>MKKFIKRASKSLKSFRNQVITSVSLTILSVNEALADLPKMQAPSRGEGTGIMQTIKNHGYDAVILGGLLLGAYAFMKVAGSLISEFGEVQAGRKKWGDLGMLALVGAILLVVIIWLITEASKIL</sequence>
<accession>A0A084EZ94</accession>
<evidence type="ECO:0000313" key="2">
    <source>
        <dbReference type="EMBL" id="QKY72744.1"/>
    </source>
</evidence>
<gene>
    <name evidence="2" type="ORF">FLK62_05420</name>
    <name evidence="3" type="ORF">J1G54_07375</name>
    <name evidence="4" type="ORF">QBL01_05090</name>
</gene>
<evidence type="ECO:0000256" key="1">
    <source>
        <dbReference type="SAM" id="Phobius"/>
    </source>
</evidence>
<dbReference type="NCBIfam" id="TIGR03745">
    <property type="entry name" value="conj_TIGR03745"/>
    <property type="match status" value="1"/>
</dbReference>
<dbReference type="Proteomes" id="UP001222296">
    <property type="component" value="Chromosome"/>
</dbReference>
<proteinExistence type="predicted"/>
<dbReference type="RefSeq" id="WP_021112521.1">
    <property type="nucleotide sequence ID" value="NZ_CP041334.1"/>
</dbReference>
<dbReference type="EMBL" id="CP121769">
    <property type="protein sequence ID" value="WGE10951.1"/>
    <property type="molecule type" value="Genomic_DNA"/>
</dbReference>
<reference evidence="4" key="3">
    <citation type="submission" date="2023-04" db="EMBL/GenBank/DDBJ databases">
        <title>Molecular characterization of the Integrative and Conjugative elements harboring multidrug-resistance gene from Glaesserella (Haemophilus) parasuis.</title>
        <authorList>
            <person name="Che Y."/>
            <person name="Zhou L."/>
        </authorList>
    </citation>
    <scope>NUCLEOTIDE SEQUENCE</scope>
    <source>
        <strain evidence="4">Z44</strain>
    </source>
</reference>
<keyword evidence="1" id="KW-0472">Membrane</keyword>
<name>A0A084EZ94_GLAPU</name>
<dbReference type="GeneID" id="66619409"/>
<dbReference type="Pfam" id="PF11190">
    <property type="entry name" value="DUF2976"/>
    <property type="match status" value="1"/>
</dbReference>
<evidence type="ECO:0000313" key="5">
    <source>
        <dbReference type="Proteomes" id="UP000509790"/>
    </source>
</evidence>
<evidence type="ECO:0000313" key="4">
    <source>
        <dbReference type="EMBL" id="WGE10951.1"/>
    </source>
</evidence>
<dbReference type="EMBL" id="CP071491">
    <property type="protein sequence ID" value="QSX16207.1"/>
    <property type="molecule type" value="Genomic_DNA"/>
</dbReference>
<dbReference type="AlphaFoldDB" id="A0A084EZ94"/>
<organism evidence="4 6">
    <name type="scientific">Glaesserella parasuis</name>
    <name type="common">Haemophilus parasuis</name>
    <dbReference type="NCBI Taxonomy" id="738"/>
    <lineage>
        <taxon>Bacteria</taxon>
        <taxon>Pseudomonadati</taxon>
        <taxon>Pseudomonadota</taxon>
        <taxon>Gammaproteobacteria</taxon>
        <taxon>Pasteurellales</taxon>
        <taxon>Pasteurellaceae</taxon>
        <taxon>Glaesserella</taxon>
    </lineage>
</organism>
<reference evidence="3" key="2">
    <citation type="submission" date="2021-03" db="EMBL/GenBank/DDBJ databases">
        <title>Characterization of a novel Integrative Conjugative Element in Glaesserella parasuis.</title>
        <authorList>
            <person name="Hu G."/>
            <person name="Sun H."/>
        </authorList>
    </citation>
    <scope>NUCLEOTIDE SEQUENCE</scope>
    <source>
        <strain evidence="3">GHP1807</strain>
    </source>
</reference>
<dbReference type="OrthoDB" id="5784566at2"/>
<dbReference type="InterPro" id="IPR021356">
    <property type="entry name" value="Integr_conj_element_PFL4702"/>
</dbReference>